<evidence type="ECO:0000313" key="2">
    <source>
        <dbReference type="EMBL" id="RIA79975.1"/>
    </source>
</evidence>
<reference evidence="2 3" key="1">
    <citation type="submission" date="2018-06" db="EMBL/GenBank/DDBJ databases">
        <title>Comparative genomics reveals the genomic features of Rhizophagus irregularis, R. cerebriforme, R. diaphanum and Gigaspora rosea, and their symbiotic lifestyle signature.</title>
        <authorList>
            <person name="Morin E."/>
            <person name="San Clemente H."/>
            <person name="Chen E.C.H."/>
            <person name="De La Providencia I."/>
            <person name="Hainaut M."/>
            <person name="Kuo A."/>
            <person name="Kohler A."/>
            <person name="Murat C."/>
            <person name="Tang N."/>
            <person name="Roy S."/>
            <person name="Loubradou J."/>
            <person name="Henrissat B."/>
            <person name="Grigoriev I.V."/>
            <person name="Corradi N."/>
            <person name="Roux C."/>
            <person name="Martin F.M."/>
        </authorList>
    </citation>
    <scope>NUCLEOTIDE SEQUENCE [LARGE SCALE GENOMIC DNA]</scope>
    <source>
        <strain evidence="2 3">DAOM 227022</strain>
    </source>
</reference>
<dbReference type="STRING" id="658196.A0A397S6L1"/>
<evidence type="ECO:0000313" key="3">
    <source>
        <dbReference type="Proteomes" id="UP000265703"/>
    </source>
</evidence>
<keyword evidence="3" id="KW-1185">Reference proteome</keyword>
<protein>
    <submittedName>
        <fullName evidence="2">Uncharacterized protein</fullName>
    </submittedName>
</protein>
<proteinExistence type="predicted"/>
<dbReference type="Proteomes" id="UP000265703">
    <property type="component" value="Unassembled WGS sequence"/>
</dbReference>
<feature type="compositionally biased region" description="Polar residues" evidence="1">
    <location>
        <begin position="40"/>
        <end position="49"/>
    </location>
</feature>
<dbReference type="EMBL" id="QKYT01001080">
    <property type="protein sequence ID" value="RIA79975.1"/>
    <property type="molecule type" value="Genomic_DNA"/>
</dbReference>
<feature type="region of interest" description="Disordered" evidence="1">
    <location>
        <begin position="1"/>
        <end position="51"/>
    </location>
</feature>
<accession>A0A397S6L1</accession>
<evidence type="ECO:0000256" key="1">
    <source>
        <dbReference type="SAM" id="MobiDB-lite"/>
    </source>
</evidence>
<feature type="compositionally biased region" description="Acidic residues" evidence="1">
    <location>
        <begin position="8"/>
        <end position="36"/>
    </location>
</feature>
<name>A0A397S6L1_9GLOM</name>
<dbReference type="OrthoDB" id="2433775at2759"/>
<dbReference type="AlphaFoldDB" id="A0A397S6L1"/>
<gene>
    <name evidence="2" type="ORF">C1645_839526</name>
</gene>
<sequence>MNDIDSMSSDDSDTEYFPEDLLDNIPEDSDYDSNEEDNPKNNSTNTDLGSSPLELKVNLTFPIWNNIYKKSLQSRPYKVIYKYHQVNLQLGNDVSWLFEYLEKLKEEDSHWIIYKDWNHETNTLTKIFWINPD</sequence>
<organism evidence="2 3">
    <name type="scientific">Glomus cerebriforme</name>
    <dbReference type="NCBI Taxonomy" id="658196"/>
    <lineage>
        <taxon>Eukaryota</taxon>
        <taxon>Fungi</taxon>
        <taxon>Fungi incertae sedis</taxon>
        <taxon>Mucoromycota</taxon>
        <taxon>Glomeromycotina</taxon>
        <taxon>Glomeromycetes</taxon>
        <taxon>Glomerales</taxon>
        <taxon>Glomeraceae</taxon>
        <taxon>Glomus</taxon>
    </lineage>
</organism>
<comment type="caution">
    <text evidence="2">The sequence shown here is derived from an EMBL/GenBank/DDBJ whole genome shotgun (WGS) entry which is preliminary data.</text>
</comment>